<dbReference type="Proteomes" id="UP001338125">
    <property type="component" value="Unassembled WGS sequence"/>
</dbReference>
<evidence type="ECO:0000313" key="1">
    <source>
        <dbReference type="EMBL" id="KAK5988439.1"/>
    </source>
</evidence>
<comment type="caution">
    <text evidence="1">The sequence shown here is derived from an EMBL/GenBank/DDBJ whole genome shotgun (WGS) entry which is preliminary data.</text>
</comment>
<evidence type="ECO:0000313" key="2">
    <source>
        <dbReference type="Proteomes" id="UP001338125"/>
    </source>
</evidence>
<name>A0ABR0S8F3_9HYPO</name>
<reference evidence="1 2" key="1">
    <citation type="submission" date="2024-01" db="EMBL/GenBank/DDBJ databases">
        <title>Complete genome of Cladobotryum mycophilum ATHUM6906.</title>
        <authorList>
            <person name="Christinaki A.C."/>
            <person name="Myridakis A.I."/>
            <person name="Kouvelis V.N."/>
        </authorList>
    </citation>
    <scope>NUCLEOTIDE SEQUENCE [LARGE SCALE GENOMIC DNA]</scope>
    <source>
        <strain evidence="1 2">ATHUM6906</strain>
    </source>
</reference>
<proteinExistence type="predicted"/>
<keyword evidence="2" id="KW-1185">Reference proteome</keyword>
<gene>
    <name evidence="1" type="ORF">PT974_12595</name>
</gene>
<sequence length="56" mass="6657">MTEALVLESNVKHFIKDRQQRLERLNNRIRKGRIRQQAAKSAEKKLKLNIAVIFVR</sequence>
<accession>A0ABR0S8F3</accession>
<organism evidence="1 2">
    <name type="scientific">Cladobotryum mycophilum</name>
    <dbReference type="NCBI Taxonomy" id="491253"/>
    <lineage>
        <taxon>Eukaryota</taxon>
        <taxon>Fungi</taxon>
        <taxon>Dikarya</taxon>
        <taxon>Ascomycota</taxon>
        <taxon>Pezizomycotina</taxon>
        <taxon>Sordariomycetes</taxon>
        <taxon>Hypocreomycetidae</taxon>
        <taxon>Hypocreales</taxon>
        <taxon>Hypocreaceae</taxon>
        <taxon>Cladobotryum</taxon>
    </lineage>
</organism>
<dbReference type="EMBL" id="JAVFKD010000016">
    <property type="protein sequence ID" value="KAK5988439.1"/>
    <property type="molecule type" value="Genomic_DNA"/>
</dbReference>
<protein>
    <submittedName>
        <fullName evidence="1">Uncharacterized protein</fullName>
    </submittedName>
</protein>